<feature type="region of interest" description="Disordered" evidence="1">
    <location>
        <begin position="43"/>
        <end position="109"/>
    </location>
</feature>
<feature type="compositionally biased region" description="Basic residues" evidence="1">
    <location>
        <begin position="72"/>
        <end position="82"/>
    </location>
</feature>
<proteinExistence type="predicted"/>
<feature type="compositionally biased region" description="Basic and acidic residues" evidence="1">
    <location>
        <begin position="83"/>
        <end position="92"/>
    </location>
</feature>
<evidence type="ECO:0000313" key="3">
    <source>
        <dbReference type="Proteomes" id="UP000811609"/>
    </source>
</evidence>
<dbReference type="EMBL" id="CM031815">
    <property type="protein sequence ID" value="KAG6649446.1"/>
    <property type="molecule type" value="Genomic_DNA"/>
</dbReference>
<evidence type="ECO:0000256" key="1">
    <source>
        <dbReference type="SAM" id="MobiDB-lite"/>
    </source>
</evidence>
<dbReference type="Proteomes" id="UP000811609">
    <property type="component" value="Chromosome 7"/>
</dbReference>
<organism evidence="2 3">
    <name type="scientific">Carya illinoinensis</name>
    <name type="common">Pecan</name>
    <dbReference type="NCBI Taxonomy" id="32201"/>
    <lineage>
        <taxon>Eukaryota</taxon>
        <taxon>Viridiplantae</taxon>
        <taxon>Streptophyta</taxon>
        <taxon>Embryophyta</taxon>
        <taxon>Tracheophyta</taxon>
        <taxon>Spermatophyta</taxon>
        <taxon>Magnoliopsida</taxon>
        <taxon>eudicotyledons</taxon>
        <taxon>Gunneridae</taxon>
        <taxon>Pentapetalae</taxon>
        <taxon>rosids</taxon>
        <taxon>fabids</taxon>
        <taxon>Fagales</taxon>
        <taxon>Juglandaceae</taxon>
        <taxon>Carya</taxon>
    </lineage>
</organism>
<protein>
    <submittedName>
        <fullName evidence="2">Uncharacterized protein</fullName>
    </submittedName>
</protein>
<keyword evidence="3" id="KW-1185">Reference proteome</keyword>
<comment type="caution">
    <text evidence="2">The sequence shown here is derived from an EMBL/GenBank/DDBJ whole genome shotgun (WGS) entry which is preliminary data.</text>
</comment>
<reference evidence="2" key="1">
    <citation type="submission" date="2020-12" db="EMBL/GenBank/DDBJ databases">
        <title>WGS assembly of Carya illinoinensis cv. Pawnee.</title>
        <authorList>
            <person name="Platts A."/>
            <person name="Shu S."/>
            <person name="Wright S."/>
            <person name="Barry K."/>
            <person name="Edger P."/>
            <person name="Pires J.C."/>
            <person name="Schmutz J."/>
        </authorList>
    </citation>
    <scope>NUCLEOTIDE SEQUENCE</scope>
    <source>
        <tissue evidence="2">Leaf</tissue>
    </source>
</reference>
<evidence type="ECO:0000313" key="2">
    <source>
        <dbReference type="EMBL" id="KAG6649446.1"/>
    </source>
</evidence>
<dbReference type="AlphaFoldDB" id="A0A8T1PYU0"/>
<feature type="compositionally biased region" description="Basic and acidic residues" evidence="1">
    <location>
        <begin position="43"/>
        <end position="71"/>
    </location>
</feature>
<accession>A0A8T1PYU0</accession>
<name>A0A8T1PYU0_CARIL</name>
<sequence length="109" mass="12638">MSTKDVDSILSGNTSKGLGRWVVLAGWCCCRIIALGEISKIRRSQEERKMRGARSQDERKVRQKKEEEDKKKRQNKLGKRQKKHEEERESPLKRIIPFKSESIGNAKEA</sequence>
<gene>
    <name evidence="2" type="ORF">CIPAW_07G212700</name>
</gene>